<dbReference type="AlphaFoldDB" id="A0A6A4RKY3"/>
<dbReference type="Proteomes" id="UP000441586">
    <property type="component" value="Unassembled WGS sequence"/>
</dbReference>
<keyword evidence="1" id="KW-1133">Transmembrane helix</keyword>
<organism evidence="2 3">
    <name type="scientific">Parasedimentitalea maritima</name>
    <dbReference type="NCBI Taxonomy" id="2578117"/>
    <lineage>
        <taxon>Bacteria</taxon>
        <taxon>Pseudomonadati</taxon>
        <taxon>Pseudomonadota</taxon>
        <taxon>Alphaproteobacteria</taxon>
        <taxon>Rhodobacterales</taxon>
        <taxon>Paracoccaceae</taxon>
        <taxon>Parasedimentitalea</taxon>
    </lineage>
</organism>
<dbReference type="PANTHER" id="PTHR34989">
    <property type="entry name" value="PROTEIN HDED"/>
    <property type="match status" value="1"/>
</dbReference>
<dbReference type="RefSeq" id="WP_158976340.1">
    <property type="nucleotide sequence ID" value="NZ_WSFO01000001.1"/>
</dbReference>
<dbReference type="PANTHER" id="PTHR34989:SF1">
    <property type="entry name" value="PROTEIN HDED"/>
    <property type="match status" value="1"/>
</dbReference>
<feature type="transmembrane region" description="Helical" evidence="1">
    <location>
        <begin position="114"/>
        <end position="135"/>
    </location>
</feature>
<gene>
    <name evidence="2" type="ORF">GP644_00950</name>
</gene>
<dbReference type="GO" id="GO:0005886">
    <property type="term" value="C:plasma membrane"/>
    <property type="evidence" value="ECO:0007669"/>
    <property type="project" value="TreeGrafter"/>
</dbReference>
<feature type="transmembrane region" description="Helical" evidence="1">
    <location>
        <begin position="33"/>
        <end position="50"/>
    </location>
</feature>
<name>A0A6A4RKY3_9RHOB</name>
<dbReference type="EMBL" id="WSFO01000001">
    <property type="protein sequence ID" value="KAE9632377.1"/>
    <property type="molecule type" value="Genomic_DNA"/>
</dbReference>
<dbReference type="InterPro" id="IPR052712">
    <property type="entry name" value="Acid_resist_chaperone_HdeD"/>
</dbReference>
<dbReference type="InterPro" id="IPR005325">
    <property type="entry name" value="DUF308_memb"/>
</dbReference>
<reference evidence="2 3" key="1">
    <citation type="submission" date="2019-12" db="EMBL/GenBank/DDBJ databases">
        <authorList>
            <person name="Zhang Y.-J."/>
        </authorList>
    </citation>
    <scope>NUCLEOTIDE SEQUENCE [LARGE SCALE GENOMIC DNA]</scope>
    <source>
        <strain evidence="2 3">H18S-6</strain>
    </source>
</reference>
<keyword evidence="1" id="KW-0812">Transmembrane</keyword>
<comment type="caution">
    <text evidence="2">The sequence shown here is derived from an EMBL/GenBank/DDBJ whole genome shotgun (WGS) entry which is preliminary data.</text>
</comment>
<proteinExistence type="predicted"/>
<dbReference type="Pfam" id="PF03729">
    <property type="entry name" value="DUF308"/>
    <property type="match status" value="1"/>
</dbReference>
<accession>A0A6A4RKY3</accession>
<evidence type="ECO:0008006" key="4">
    <source>
        <dbReference type="Google" id="ProtNLM"/>
    </source>
</evidence>
<keyword evidence="1" id="KW-0472">Membrane</keyword>
<evidence type="ECO:0000313" key="2">
    <source>
        <dbReference type="EMBL" id="KAE9632377.1"/>
    </source>
</evidence>
<evidence type="ECO:0000313" key="3">
    <source>
        <dbReference type="Proteomes" id="UP000441586"/>
    </source>
</evidence>
<feature type="transmembrane region" description="Helical" evidence="1">
    <location>
        <begin position="141"/>
        <end position="166"/>
    </location>
</feature>
<sequence length="173" mass="18570">MSDSVKWMLLGALSLFFSILVLGNTVIATMAVTTLTGAMLMVSGVFQVIGGFSSTESTGSKIFGILMGLLMGFLGTNFLFNPLQGAISLTMLILILLISSGIVRLVFAWKMRSTVYFWPMILSGAISVLLAGYIWTNFAAASLTFLGIMLGIELMMNGFSLIVIGLSSRSQRD</sequence>
<evidence type="ECO:0000256" key="1">
    <source>
        <dbReference type="SAM" id="Phobius"/>
    </source>
</evidence>
<protein>
    <recommendedName>
        <fullName evidence="4">Acid-resistance membrane protein</fullName>
    </recommendedName>
</protein>
<feature type="transmembrane region" description="Helical" evidence="1">
    <location>
        <begin position="86"/>
        <end position="107"/>
    </location>
</feature>
<feature type="transmembrane region" description="Helical" evidence="1">
    <location>
        <begin position="62"/>
        <end position="80"/>
    </location>
</feature>